<sequence length="54" mass="5606">MPPTTSTVGCSPSTLVQTPPLPRVVSLTADPPHLNNNSDTSTEELSTALFGVVQ</sequence>
<protein>
    <submittedName>
        <fullName evidence="2">Uncharacterized protein</fullName>
    </submittedName>
</protein>
<accession>A0AAW2J644</accession>
<gene>
    <name evidence="2" type="ORF">Sangu_2623000</name>
</gene>
<reference evidence="2" key="2">
    <citation type="journal article" date="2024" name="Plant">
        <title>Genomic evolution and insights into agronomic trait innovations of Sesamum species.</title>
        <authorList>
            <person name="Miao H."/>
            <person name="Wang L."/>
            <person name="Qu L."/>
            <person name="Liu H."/>
            <person name="Sun Y."/>
            <person name="Le M."/>
            <person name="Wang Q."/>
            <person name="Wei S."/>
            <person name="Zheng Y."/>
            <person name="Lin W."/>
            <person name="Duan Y."/>
            <person name="Cao H."/>
            <person name="Xiong S."/>
            <person name="Wang X."/>
            <person name="Wei L."/>
            <person name="Li C."/>
            <person name="Ma Q."/>
            <person name="Ju M."/>
            <person name="Zhao R."/>
            <person name="Li G."/>
            <person name="Mu C."/>
            <person name="Tian Q."/>
            <person name="Mei H."/>
            <person name="Zhang T."/>
            <person name="Gao T."/>
            <person name="Zhang H."/>
        </authorList>
    </citation>
    <scope>NUCLEOTIDE SEQUENCE</scope>
    <source>
        <strain evidence="2">G01</strain>
    </source>
</reference>
<proteinExistence type="predicted"/>
<reference evidence="2" key="1">
    <citation type="submission" date="2020-06" db="EMBL/GenBank/DDBJ databases">
        <authorList>
            <person name="Li T."/>
            <person name="Hu X."/>
            <person name="Zhang T."/>
            <person name="Song X."/>
            <person name="Zhang H."/>
            <person name="Dai N."/>
            <person name="Sheng W."/>
            <person name="Hou X."/>
            <person name="Wei L."/>
        </authorList>
    </citation>
    <scope>NUCLEOTIDE SEQUENCE</scope>
    <source>
        <strain evidence="2">G01</strain>
        <tissue evidence="2">Leaf</tissue>
    </source>
</reference>
<dbReference type="AlphaFoldDB" id="A0AAW2J644"/>
<name>A0AAW2J644_9LAMI</name>
<organism evidence="2">
    <name type="scientific">Sesamum angustifolium</name>
    <dbReference type="NCBI Taxonomy" id="2727405"/>
    <lineage>
        <taxon>Eukaryota</taxon>
        <taxon>Viridiplantae</taxon>
        <taxon>Streptophyta</taxon>
        <taxon>Embryophyta</taxon>
        <taxon>Tracheophyta</taxon>
        <taxon>Spermatophyta</taxon>
        <taxon>Magnoliopsida</taxon>
        <taxon>eudicotyledons</taxon>
        <taxon>Gunneridae</taxon>
        <taxon>Pentapetalae</taxon>
        <taxon>asterids</taxon>
        <taxon>lamiids</taxon>
        <taxon>Lamiales</taxon>
        <taxon>Pedaliaceae</taxon>
        <taxon>Sesamum</taxon>
    </lineage>
</organism>
<feature type="region of interest" description="Disordered" evidence="1">
    <location>
        <begin position="1"/>
        <end position="54"/>
    </location>
</feature>
<evidence type="ECO:0000313" key="2">
    <source>
        <dbReference type="EMBL" id="KAL0289218.1"/>
    </source>
</evidence>
<feature type="compositionally biased region" description="Polar residues" evidence="1">
    <location>
        <begin position="1"/>
        <end position="17"/>
    </location>
</feature>
<comment type="caution">
    <text evidence="2">The sequence shown here is derived from an EMBL/GenBank/DDBJ whole genome shotgun (WGS) entry which is preliminary data.</text>
</comment>
<evidence type="ECO:0000256" key="1">
    <source>
        <dbReference type="SAM" id="MobiDB-lite"/>
    </source>
</evidence>
<feature type="compositionally biased region" description="Polar residues" evidence="1">
    <location>
        <begin position="34"/>
        <end position="45"/>
    </location>
</feature>
<dbReference type="EMBL" id="JACGWK010001410">
    <property type="protein sequence ID" value="KAL0289218.1"/>
    <property type="molecule type" value="Genomic_DNA"/>
</dbReference>